<feature type="domain" description="DNA-binding protein Rv2175c wHTH" evidence="1">
    <location>
        <begin position="4"/>
        <end position="38"/>
    </location>
</feature>
<proteinExistence type="predicted"/>
<evidence type="ECO:0000259" key="1">
    <source>
        <dbReference type="Pfam" id="PF21531"/>
    </source>
</evidence>
<organism evidence="2 3">
    <name type="scientific">Pedococcus badiiscoriae</name>
    <dbReference type="NCBI Taxonomy" id="642776"/>
    <lineage>
        <taxon>Bacteria</taxon>
        <taxon>Bacillati</taxon>
        <taxon>Actinomycetota</taxon>
        <taxon>Actinomycetes</taxon>
        <taxon>Micrococcales</taxon>
        <taxon>Intrasporangiaceae</taxon>
        <taxon>Pedococcus</taxon>
    </lineage>
</organism>
<sequence>MSKLSVPEAASRLGVSPARVRQRIADGSLVAEKVGGRWLVDLSVVQSKPRRGRPAKSSVVWDAIRLADVALWEGGPLEQFFPQALSQAFSSGPEGFSGQERHGPDLILPNGAHLEIKSSRSSRKRALQRLLDAAEAAQAPSSAEDCFDALLEFMSHRAERHIYRVSEPDFQPLSEDPRLIPSGVSHPKSGLQDPRIVEGYVAAGDLEGLLQDHWLDPVGVDQKPNVVLHVAPGRPSDVSPLMLAADLAEDGGPREIRRAHELLAEALT</sequence>
<dbReference type="EMBL" id="JACCAB010000001">
    <property type="protein sequence ID" value="NYG05898.1"/>
    <property type="molecule type" value="Genomic_DNA"/>
</dbReference>
<accession>A0A852WA29</accession>
<dbReference type="InterPro" id="IPR048576">
    <property type="entry name" value="Rv2175c_wHTH"/>
</dbReference>
<evidence type="ECO:0000313" key="2">
    <source>
        <dbReference type="EMBL" id="NYG05898.1"/>
    </source>
</evidence>
<evidence type="ECO:0000313" key="3">
    <source>
        <dbReference type="Proteomes" id="UP000573599"/>
    </source>
</evidence>
<name>A0A852WA29_9MICO</name>
<dbReference type="AlphaFoldDB" id="A0A852WA29"/>
<keyword evidence="3" id="KW-1185">Reference proteome</keyword>
<dbReference type="RefSeq" id="WP_179420462.1">
    <property type="nucleotide sequence ID" value="NZ_JACCAB010000001.1"/>
</dbReference>
<comment type="caution">
    <text evidence="2">The sequence shown here is derived from an EMBL/GenBank/DDBJ whole genome shotgun (WGS) entry which is preliminary data.</text>
</comment>
<dbReference type="Proteomes" id="UP000573599">
    <property type="component" value="Unassembled WGS sequence"/>
</dbReference>
<protein>
    <submittedName>
        <fullName evidence="2">Excisionase family DNA binding protein</fullName>
    </submittedName>
</protein>
<reference evidence="2 3" key="1">
    <citation type="submission" date="2020-07" db="EMBL/GenBank/DDBJ databases">
        <title>Sequencing the genomes of 1000 actinobacteria strains.</title>
        <authorList>
            <person name="Klenk H.-P."/>
        </authorList>
    </citation>
    <scope>NUCLEOTIDE SEQUENCE [LARGE SCALE GENOMIC DNA]</scope>
    <source>
        <strain evidence="2 3">DSM 23987</strain>
    </source>
</reference>
<dbReference type="GO" id="GO:0003677">
    <property type="term" value="F:DNA binding"/>
    <property type="evidence" value="ECO:0007669"/>
    <property type="project" value="InterPro"/>
</dbReference>
<dbReference type="Pfam" id="PF21531">
    <property type="entry name" value="Rv2175c_wHTH"/>
    <property type="match status" value="1"/>
</dbReference>
<gene>
    <name evidence="2" type="ORF">BJ986_000385</name>
</gene>